<feature type="compositionally biased region" description="Basic and acidic residues" evidence="1">
    <location>
        <begin position="71"/>
        <end position="89"/>
    </location>
</feature>
<dbReference type="EMBL" id="CAJNIZ010002337">
    <property type="protein sequence ID" value="CAE7209521.1"/>
    <property type="molecule type" value="Genomic_DNA"/>
</dbReference>
<proteinExistence type="predicted"/>
<sequence>AGVLAFKYMAVGYSLPVNVTFGGSHKIQMELDAENRGPPLLNLALPLYVKIPVAELIAYLADCTKASQPAEADRKPVEAVRATKDKVEEEPVLPRPPPPPPERREAPEPPRQPQKTWSWDDPVYAMQPTYASYANKPEHKWRKGDFDDQGGVPVLGLKEEFRDAIFTPFELPKRIGITHANYQEAEKIGSAGRIGSSTDSARGILSSPTPATTAASRPSSSITADGKITGAPRESFKAPADEALDNFSPPKATARKIYPERECRQH</sequence>
<accession>A0A812JSP9</accession>
<feature type="region of interest" description="Disordered" evidence="1">
    <location>
        <begin position="68"/>
        <end position="121"/>
    </location>
</feature>
<protein>
    <submittedName>
        <fullName evidence="2">Uncharacterized protein</fullName>
    </submittedName>
</protein>
<dbReference type="OrthoDB" id="436700at2759"/>
<gene>
    <name evidence="2" type="ORF">SPIL2461_LOCUS2212</name>
</gene>
<feature type="non-terminal residue" evidence="2">
    <location>
        <position position="266"/>
    </location>
</feature>
<dbReference type="Proteomes" id="UP000649617">
    <property type="component" value="Unassembled WGS sequence"/>
</dbReference>
<evidence type="ECO:0000313" key="2">
    <source>
        <dbReference type="EMBL" id="CAE7209521.1"/>
    </source>
</evidence>
<feature type="compositionally biased region" description="Low complexity" evidence="1">
    <location>
        <begin position="206"/>
        <end position="221"/>
    </location>
</feature>
<keyword evidence="3" id="KW-1185">Reference proteome</keyword>
<name>A0A812JSP9_SYMPI</name>
<dbReference type="AlphaFoldDB" id="A0A812JSP9"/>
<evidence type="ECO:0000256" key="1">
    <source>
        <dbReference type="SAM" id="MobiDB-lite"/>
    </source>
</evidence>
<feature type="region of interest" description="Disordered" evidence="1">
    <location>
        <begin position="189"/>
        <end position="266"/>
    </location>
</feature>
<evidence type="ECO:0000313" key="3">
    <source>
        <dbReference type="Proteomes" id="UP000649617"/>
    </source>
</evidence>
<feature type="compositionally biased region" description="Basic and acidic residues" evidence="1">
    <location>
        <begin position="257"/>
        <end position="266"/>
    </location>
</feature>
<comment type="caution">
    <text evidence="2">The sequence shown here is derived from an EMBL/GenBank/DDBJ whole genome shotgun (WGS) entry which is preliminary data.</text>
</comment>
<reference evidence="2" key="1">
    <citation type="submission" date="2021-02" db="EMBL/GenBank/DDBJ databases">
        <authorList>
            <person name="Dougan E. K."/>
            <person name="Rhodes N."/>
            <person name="Thang M."/>
            <person name="Chan C."/>
        </authorList>
    </citation>
    <scope>NUCLEOTIDE SEQUENCE</scope>
</reference>
<organism evidence="2 3">
    <name type="scientific">Symbiodinium pilosum</name>
    <name type="common">Dinoflagellate</name>
    <dbReference type="NCBI Taxonomy" id="2952"/>
    <lineage>
        <taxon>Eukaryota</taxon>
        <taxon>Sar</taxon>
        <taxon>Alveolata</taxon>
        <taxon>Dinophyceae</taxon>
        <taxon>Suessiales</taxon>
        <taxon>Symbiodiniaceae</taxon>
        <taxon>Symbiodinium</taxon>
    </lineage>
</organism>